<evidence type="ECO:0000259" key="10">
    <source>
        <dbReference type="PROSITE" id="PS50109"/>
    </source>
</evidence>
<evidence type="ECO:0000313" key="12">
    <source>
        <dbReference type="Proteomes" id="UP000000784"/>
    </source>
</evidence>
<dbReference type="KEGG" id="dac:Daci_1808"/>
<keyword evidence="8" id="KW-0902">Two-component regulatory system</keyword>
<dbReference type="InterPro" id="IPR050482">
    <property type="entry name" value="Sensor_HK_TwoCompSys"/>
</dbReference>
<dbReference type="Pfam" id="PF02518">
    <property type="entry name" value="HATPase_c"/>
    <property type="match status" value="1"/>
</dbReference>
<evidence type="ECO:0000256" key="4">
    <source>
        <dbReference type="ARBA" id="ARBA00022679"/>
    </source>
</evidence>
<keyword evidence="12" id="KW-1185">Reference proteome</keyword>
<reference evidence="12" key="2">
    <citation type="submission" date="2007-11" db="EMBL/GenBank/DDBJ databases">
        <title>Complete sequence of Delftia acidovorans DSM 14801 / SPH-1.</title>
        <authorList>
            <person name="Copeland A."/>
            <person name="Lucas S."/>
            <person name="Lapidus A."/>
            <person name="Barry K."/>
            <person name="Glavina del Rio T."/>
            <person name="Dalin E."/>
            <person name="Tice H."/>
            <person name="Pitluck S."/>
            <person name="Lowry S."/>
            <person name="Clum A."/>
            <person name="Schmutz J."/>
            <person name="Larimer F."/>
            <person name="Land M."/>
            <person name="Hauser L."/>
            <person name="Kyrpides N."/>
            <person name="Kim E."/>
            <person name="Schleheck D."/>
            <person name="Richardson P."/>
        </authorList>
    </citation>
    <scope>NUCLEOTIDE SEQUENCE [LARGE SCALE GENOMIC DNA]</scope>
    <source>
        <strain evidence="12">DSM 14801 / SPH-1</strain>
    </source>
</reference>
<dbReference type="Pfam" id="PF05227">
    <property type="entry name" value="CHASE3"/>
    <property type="match status" value="1"/>
</dbReference>
<keyword evidence="6 11" id="KW-0418">Kinase</keyword>
<dbReference type="EC" id="2.7.13.3" evidence="2"/>
<dbReference type="SMART" id="SM00387">
    <property type="entry name" value="HATPase_c"/>
    <property type="match status" value="1"/>
</dbReference>
<keyword evidence="5" id="KW-0547">Nucleotide-binding</keyword>
<dbReference type="GO" id="GO:0000155">
    <property type="term" value="F:phosphorelay sensor kinase activity"/>
    <property type="evidence" value="ECO:0007669"/>
    <property type="project" value="InterPro"/>
</dbReference>
<dbReference type="EMBL" id="CP000884">
    <property type="protein sequence ID" value="ABX34450.1"/>
    <property type="molecule type" value="Genomic_DNA"/>
</dbReference>
<dbReference type="GO" id="GO:0016020">
    <property type="term" value="C:membrane"/>
    <property type="evidence" value="ECO:0007669"/>
    <property type="project" value="InterPro"/>
</dbReference>
<sequence>MLMRWINFRRIAISLAFAIVAAVLLVSINEASYKRSTKALEAMTQTQNTRSEISQLLRLMLDAETGLRGYLLTGEERYLEPYSKAITAINYNMDELRQIFIYDPQELAIFTPLARQVERKMSEMELSLRLYRQGNEEAWRFVMFTDVGMENMDAIRDYTGKLLSGIDQRSAKNLQDIEHTLSLSRIGIATVTALGVLGFFMYLRQAHALQQAHQREQEIQRDERNRLEALVRERTATLTELANHLQQVREDERGHLARELHDELGSLLTAAKLDVARLKSKIDLSAPDVGERVSHLVETLNSGIALKRRIIEDLRPSSLSNLGLTTALEILAREFGERSGIEVTANLEQVELPESTQLTVYRIVQESLTNIGKYAKASHVLVSVHNYPTYVTVQIQDDGEGFETSAMRPNSHGLAGMRHRVEAAGGRLTVSSELGKGTAISAVIPLAPISTDKSAGTVATA</sequence>
<dbReference type="InterPro" id="IPR007891">
    <property type="entry name" value="CHASE3"/>
</dbReference>
<proteinExistence type="predicted"/>
<dbReference type="AlphaFoldDB" id="A9BUY8"/>
<evidence type="ECO:0000256" key="9">
    <source>
        <dbReference type="SAM" id="Phobius"/>
    </source>
</evidence>
<evidence type="ECO:0000313" key="11">
    <source>
        <dbReference type="EMBL" id="ABX34450.1"/>
    </source>
</evidence>
<evidence type="ECO:0000256" key="7">
    <source>
        <dbReference type="ARBA" id="ARBA00022840"/>
    </source>
</evidence>
<evidence type="ECO:0000256" key="3">
    <source>
        <dbReference type="ARBA" id="ARBA00022553"/>
    </source>
</evidence>
<feature type="domain" description="Histidine kinase" evidence="10">
    <location>
        <begin position="255"/>
        <end position="448"/>
    </location>
</feature>
<comment type="catalytic activity">
    <reaction evidence="1">
        <text>ATP + protein L-histidine = ADP + protein N-phospho-L-histidine.</text>
        <dbReference type="EC" id="2.7.13.3"/>
    </reaction>
</comment>
<dbReference type="GO" id="GO:0005524">
    <property type="term" value="F:ATP binding"/>
    <property type="evidence" value="ECO:0007669"/>
    <property type="project" value="UniProtKB-KW"/>
</dbReference>
<evidence type="ECO:0000256" key="1">
    <source>
        <dbReference type="ARBA" id="ARBA00000085"/>
    </source>
</evidence>
<keyword evidence="9" id="KW-0472">Membrane</keyword>
<dbReference type="SUPFAM" id="SSF55874">
    <property type="entry name" value="ATPase domain of HSP90 chaperone/DNA topoisomerase II/histidine kinase"/>
    <property type="match status" value="1"/>
</dbReference>
<keyword evidence="7" id="KW-0067">ATP-binding</keyword>
<evidence type="ECO:0000256" key="8">
    <source>
        <dbReference type="ARBA" id="ARBA00023012"/>
    </source>
</evidence>
<keyword evidence="4" id="KW-0808">Transferase</keyword>
<reference evidence="11 12" key="1">
    <citation type="journal article" date="2004" name="Appl. Environ. Microbiol.">
        <title>Mineralization of individual congeners of linear alkylbenzenesulfonate by defined pairs of heterotrophic bacteria.</title>
        <authorList>
            <person name="Schleheck D."/>
            <person name="Knepper T.P."/>
            <person name="Fischer K."/>
            <person name="Cook A.M."/>
        </authorList>
    </citation>
    <scope>NUCLEOTIDE SEQUENCE [LARGE SCALE GENOMIC DNA]</scope>
    <source>
        <strain evidence="12">DSM 14801 / SPH-1</strain>
    </source>
</reference>
<dbReference type="InterPro" id="IPR036890">
    <property type="entry name" value="HATPase_C_sf"/>
</dbReference>
<feature type="transmembrane region" description="Helical" evidence="9">
    <location>
        <begin position="183"/>
        <end position="203"/>
    </location>
</feature>
<name>A9BUY8_DELAS</name>
<keyword evidence="3" id="KW-0597">Phosphoprotein</keyword>
<dbReference type="Proteomes" id="UP000000784">
    <property type="component" value="Chromosome"/>
</dbReference>
<dbReference type="InterPro" id="IPR011712">
    <property type="entry name" value="Sig_transdc_His_kin_sub3_dim/P"/>
</dbReference>
<dbReference type="PANTHER" id="PTHR24421:SF10">
    <property type="entry name" value="NITRATE_NITRITE SENSOR PROTEIN NARQ"/>
    <property type="match status" value="1"/>
</dbReference>
<evidence type="ECO:0000256" key="5">
    <source>
        <dbReference type="ARBA" id="ARBA00022741"/>
    </source>
</evidence>
<dbReference type="CDD" id="cd19410">
    <property type="entry name" value="HK9-like_sensor"/>
    <property type="match status" value="1"/>
</dbReference>
<dbReference type="HOGENOM" id="CLU_592959_0_0_4"/>
<evidence type="ECO:0000256" key="2">
    <source>
        <dbReference type="ARBA" id="ARBA00012438"/>
    </source>
</evidence>
<gene>
    <name evidence="11" type="ordered locus">Daci_1808</name>
</gene>
<keyword evidence="9" id="KW-0812">Transmembrane</keyword>
<dbReference type="InterPro" id="IPR005467">
    <property type="entry name" value="His_kinase_dom"/>
</dbReference>
<evidence type="ECO:0000256" key="6">
    <source>
        <dbReference type="ARBA" id="ARBA00022777"/>
    </source>
</evidence>
<dbReference type="InterPro" id="IPR003594">
    <property type="entry name" value="HATPase_dom"/>
</dbReference>
<keyword evidence="9" id="KW-1133">Transmembrane helix</keyword>
<dbReference type="Gene3D" id="3.30.565.10">
    <property type="entry name" value="Histidine kinase-like ATPase, C-terminal domain"/>
    <property type="match status" value="1"/>
</dbReference>
<dbReference type="eggNOG" id="COG5278">
    <property type="taxonomic scope" value="Bacteria"/>
</dbReference>
<organism evidence="11 12">
    <name type="scientific">Delftia acidovorans (strain DSM 14801 / SPH-1)</name>
    <dbReference type="NCBI Taxonomy" id="398578"/>
    <lineage>
        <taxon>Bacteria</taxon>
        <taxon>Pseudomonadati</taxon>
        <taxon>Pseudomonadota</taxon>
        <taxon>Betaproteobacteria</taxon>
        <taxon>Burkholderiales</taxon>
        <taxon>Comamonadaceae</taxon>
        <taxon>Delftia</taxon>
    </lineage>
</organism>
<accession>A9BUY8</accession>
<dbReference type="PROSITE" id="PS50109">
    <property type="entry name" value="HIS_KIN"/>
    <property type="match status" value="1"/>
</dbReference>
<dbReference type="Pfam" id="PF07730">
    <property type="entry name" value="HisKA_3"/>
    <property type="match status" value="1"/>
</dbReference>
<dbReference type="STRING" id="398578.Daci_1808"/>
<dbReference type="GO" id="GO:0046983">
    <property type="term" value="F:protein dimerization activity"/>
    <property type="evidence" value="ECO:0007669"/>
    <property type="project" value="InterPro"/>
</dbReference>
<dbReference type="PANTHER" id="PTHR24421">
    <property type="entry name" value="NITRATE/NITRITE SENSOR PROTEIN NARX-RELATED"/>
    <property type="match status" value="1"/>
</dbReference>
<dbReference type="CDD" id="cd16917">
    <property type="entry name" value="HATPase_UhpB-NarQ-NarX-like"/>
    <property type="match status" value="1"/>
</dbReference>
<protein>
    <recommendedName>
        <fullName evidence="2">histidine kinase</fullName>
        <ecNumber evidence="2">2.7.13.3</ecNumber>
    </recommendedName>
</protein>
<dbReference type="eggNOG" id="COG4585">
    <property type="taxonomic scope" value="Bacteria"/>
</dbReference>
<dbReference type="Gene3D" id="1.20.5.1930">
    <property type="match status" value="1"/>
</dbReference>